<dbReference type="Gene3D" id="1.10.10.10">
    <property type="entry name" value="Winged helix-like DNA-binding domain superfamily/Winged helix DNA-binding domain"/>
    <property type="match status" value="1"/>
</dbReference>
<dbReference type="PANTHER" id="PTHR34294:SF1">
    <property type="entry name" value="TRANSCRIPTIONAL REGULATOR LSRR"/>
    <property type="match status" value="1"/>
</dbReference>
<accession>A0ABV3P813</accession>
<comment type="similarity">
    <text evidence="1">Belongs to the SorC transcriptional regulatory family.</text>
</comment>
<dbReference type="PANTHER" id="PTHR34294">
    <property type="entry name" value="TRANSCRIPTIONAL REGULATOR-RELATED"/>
    <property type="match status" value="1"/>
</dbReference>
<organism evidence="6 7">
    <name type="scientific">Kineococcus endophyticus</name>
    <dbReference type="NCBI Taxonomy" id="1181883"/>
    <lineage>
        <taxon>Bacteria</taxon>
        <taxon>Bacillati</taxon>
        <taxon>Actinomycetota</taxon>
        <taxon>Actinomycetes</taxon>
        <taxon>Kineosporiales</taxon>
        <taxon>Kineosporiaceae</taxon>
        <taxon>Kineococcus</taxon>
    </lineage>
</organism>
<protein>
    <submittedName>
        <fullName evidence="6">Sugar-binding domain-containing protein</fullName>
    </submittedName>
</protein>
<reference evidence="6 7" key="1">
    <citation type="submission" date="2024-07" db="EMBL/GenBank/DDBJ databases">
        <authorList>
            <person name="Thanompreechachai J."/>
            <person name="Duangmal K."/>
        </authorList>
    </citation>
    <scope>NUCLEOTIDE SEQUENCE [LARGE SCALE GENOMIC DNA]</scope>
    <source>
        <strain evidence="6 7">KCTC 19886</strain>
    </source>
</reference>
<dbReference type="InterPro" id="IPR037171">
    <property type="entry name" value="NagB/RpiA_transferase-like"/>
</dbReference>
<dbReference type="Pfam" id="PF04198">
    <property type="entry name" value="Sugar-bind"/>
    <property type="match status" value="1"/>
</dbReference>
<dbReference type="RefSeq" id="WP_367638790.1">
    <property type="nucleotide sequence ID" value="NZ_JBFNQN010000008.1"/>
</dbReference>
<dbReference type="EMBL" id="JBFNQN010000008">
    <property type="protein sequence ID" value="MEW9265660.1"/>
    <property type="molecule type" value="Genomic_DNA"/>
</dbReference>
<dbReference type="InterPro" id="IPR007324">
    <property type="entry name" value="Sugar-bd_dom_put"/>
</dbReference>
<dbReference type="SUPFAM" id="SSF100950">
    <property type="entry name" value="NagB/RpiA/CoA transferase-like"/>
    <property type="match status" value="1"/>
</dbReference>
<sequence length="311" mass="32277">MDSALEALRATTAARRYYVDGATKSAIADELRVSRFKVARLIDRAVKDGIITFTVREPAGVQVESSLRLAAHLQVPECVVVPTAAEAPERRRAELGAAAARIVAGLLEDGQRLGITWGRTLRAVVDALPELPKVDVVQLVGGLAQEPLASGPADLVRAVGSRTAGRAWVLHAPLLADTPGSARTLRAETSIAATLALYGGTDRAVVGIGSWRGDGSGLRSALPAAVQTACDDAGVVADVGTTLLAQDGSVLEVPGLSDRAISVTTEELRSIPDVTAVAVGEDRADAVRAACRSGIVHRLVTDHRTAEALLG</sequence>
<evidence type="ECO:0000256" key="4">
    <source>
        <dbReference type="ARBA" id="ARBA00023163"/>
    </source>
</evidence>
<keyword evidence="4" id="KW-0804">Transcription</keyword>
<feature type="domain" description="Sugar-binding" evidence="5">
    <location>
        <begin position="64"/>
        <end position="310"/>
    </location>
</feature>
<dbReference type="InterPro" id="IPR051054">
    <property type="entry name" value="SorC_transcr_regulators"/>
</dbReference>
<keyword evidence="2" id="KW-0805">Transcription regulation</keyword>
<evidence type="ECO:0000256" key="3">
    <source>
        <dbReference type="ARBA" id="ARBA00023125"/>
    </source>
</evidence>
<evidence type="ECO:0000259" key="5">
    <source>
        <dbReference type="Pfam" id="PF04198"/>
    </source>
</evidence>
<dbReference type="InterPro" id="IPR036388">
    <property type="entry name" value="WH-like_DNA-bd_sf"/>
</dbReference>
<evidence type="ECO:0000256" key="2">
    <source>
        <dbReference type="ARBA" id="ARBA00023015"/>
    </source>
</evidence>
<gene>
    <name evidence="6" type="ORF">AB1207_12950</name>
</gene>
<keyword evidence="3" id="KW-0238">DNA-binding</keyword>
<evidence type="ECO:0000313" key="6">
    <source>
        <dbReference type="EMBL" id="MEW9265660.1"/>
    </source>
</evidence>
<comment type="caution">
    <text evidence="6">The sequence shown here is derived from an EMBL/GenBank/DDBJ whole genome shotgun (WGS) entry which is preliminary data.</text>
</comment>
<name>A0ABV3P813_9ACTN</name>
<dbReference type="Gene3D" id="3.40.50.1360">
    <property type="match status" value="1"/>
</dbReference>
<evidence type="ECO:0000256" key="1">
    <source>
        <dbReference type="ARBA" id="ARBA00010466"/>
    </source>
</evidence>
<proteinExistence type="inferred from homology"/>
<evidence type="ECO:0000313" key="7">
    <source>
        <dbReference type="Proteomes" id="UP001555826"/>
    </source>
</evidence>
<dbReference type="Proteomes" id="UP001555826">
    <property type="component" value="Unassembled WGS sequence"/>
</dbReference>
<keyword evidence="7" id="KW-1185">Reference proteome</keyword>